<feature type="transmembrane region" description="Helical" evidence="1">
    <location>
        <begin position="74"/>
        <end position="94"/>
    </location>
</feature>
<gene>
    <name evidence="2" type="ORF">GM1_005_01850</name>
</gene>
<feature type="transmembrane region" description="Helical" evidence="1">
    <location>
        <begin position="106"/>
        <end position="129"/>
    </location>
</feature>
<keyword evidence="1" id="KW-1133">Transmembrane helix</keyword>
<keyword evidence="1" id="KW-0472">Membrane</keyword>
<dbReference type="eggNOG" id="ENOG5032F6W">
    <property type="taxonomic scope" value="Bacteria"/>
</dbReference>
<reference evidence="2 3" key="1">
    <citation type="submission" date="2013-02" db="EMBL/GenBank/DDBJ databases">
        <title>Whole genome shotgun sequence of Gordonia malaquae NBRC 108250.</title>
        <authorList>
            <person name="Yoshida I."/>
            <person name="Hosoyama A."/>
            <person name="Tsuchikane K."/>
            <person name="Ando Y."/>
            <person name="Baba S."/>
            <person name="Ohji S."/>
            <person name="Hamada M."/>
            <person name="Tamura T."/>
            <person name="Yamazoe A."/>
            <person name="Yamazaki S."/>
            <person name="Fujita N."/>
        </authorList>
    </citation>
    <scope>NUCLEOTIDE SEQUENCE [LARGE SCALE GENOMIC DNA]</scope>
    <source>
        <strain evidence="2 3">NBRC 108250</strain>
    </source>
</reference>
<proteinExistence type="predicted"/>
<dbReference type="Proteomes" id="UP000035009">
    <property type="component" value="Unassembled WGS sequence"/>
</dbReference>
<comment type="caution">
    <text evidence="2">The sequence shown here is derived from an EMBL/GenBank/DDBJ whole genome shotgun (WGS) entry which is preliminary data.</text>
</comment>
<keyword evidence="3" id="KW-1185">Reference proteome</keyword>
<dbReference type="RefSeq" id="WP_008377241.1">
    <property type="nucleotide sequence ID" value="NZ_BAOP01000005.1"/>
</dbReference>
<protein>
    <submittedName>
        <fullName evidence="2">Uncharacterized protein</fullName>
    </submittedName>
</protein>
<evidence type="ECO:0000313" key="2">
    <source>
        <dbReference type="EMBL" id="GAC79001.1"/>
    </source>
</evidence>
<feature type="transmembrane region" description="Helical" evidence="1">
    <location>
        <begin position="39"/>
        <end position="62"/>
    </location>
</feature>
<evidence type="ECO:0000256" key="1">
    <source>
        <dbReference type="SAM" id="Phobius"/>
    </source>
</evidence>
<dbReference type="STRING" id="410332.SAMN04488550_0512"/>
<dbReference type="AlphaFoldDB" id="M3TC46"/>
<name>M3TC46_GORML</name>
<evidence type="ECO:0000313" key="3">
    <source>
        <dbReference type="Proteomes" id="UP000035009"/>
    </source>
</evidence>
<organism evidence="2 3">
    <name type="scientific">Gordonia malaquae NBRC 108250</name>
    <dbReference type="NCBI Taxonomy" id="1223542"/>
    <lineage>
        <taxon>Bacteria</taxon>
        <taxon>Bacillati</taxon>
        <taxon>Actinomycetota</taxon>
        <taxon>Actinomycetes</taxon>
        <taxon>Mycobacteriales</taxon>
        <taxon>Gordoniaceae</taxon>
        <taxon>Gordonia</taxon>
    </lineage>
</organism>
<accession>M3TC46</accession>
<keyword evidence="1" id="KW-0812">Transmembrane</keyword>
<sequence>MTSNAVWRLCHFVVALSAPWLTIAIYWNTAGPSSMEEDARLSATITFGAGVVALGLACNAAVLRRRGASGGATWTFVVAWLMVAGLSFVLARMLTDPAVCAEAQLCLPGLVFFMPGLPVAMFLTLALIVSGGLHGVLGGSAPPVDGIDDADAPSVGEG</sequence>
<dbReference type="EMBL" id="BAOP01000005">
    <property type="protein sequence ID" value="GAC79001.1"/>
    <property type="molecule type" value="Genomic_DNA"/>
</dbReference>
<feature type="transmembrane region" description="Helical" evidence="1">
    <location>
        <begin position="6"/>
        <end position="27"/>
    </location>
</feature>